<organism evidence="1 2">
    <name type="scientific">Eretmocerus hayati</name>
    <dbReference type="NCBI Taxonomy" id="131215"/>
    <lineage>
        <taxon>Eukaryota</taxon>
        <taxon>Metazoa</taxon>
        <taxon>Ecdysozoa</taxon>
        <taxon>Arthropoda</taxon>
        <taxon>Hexapoda</taxon>
        <taxon>Insecta</taxon>
        <taxon>Pterygota</taxon>
        <taxon>Neoptera</taxon>
        <taxon>Endopterygota</taxon>
        <taxon>Hymenoptera</taxon>
        <taxon>Apocrita</taxon>
        <taxon>Proctotrupomorpha</taxon>
        <taxon>Chalcidoidea</taxon>
        <taxon>Aphelinidae</taxon>
        <taxon>Aphelininae</taxon>
        <taxon>Eretmocerus</taxon>
    </lineage>
</organism>
<reference evidence="1" key="1">
    <citation type="submission" date="2023-04" db="EMBL/GenBank/DDBJ databases">
        <title>A chromosome-level genome assembly of the parasitoid wasp Eretmocerus hayati.</title>
        <authorList>
            <person name="Zhong Y."/>
            <person name="Liu S."/>
            <person name="Liu Y."/>
        </authorList>
    </citation>
    <scope>NUCLEOTIDE SEQUENCE</scope>
    <source>
        <strain evidence="1">ZJU_SS_LIU_2023</strain>
    </source>
</reference>
<evidence type="ECO:0000313" key="1">
    <source>
        <dbReference type="EMBL" id="KAJ8678096.1"/>
    </source>
</evidence>
<proteinExistence type="predicted"/>
<protein>
    <submittedName>
        <fullName evidence="1">Uncharacterized protein</fullName>
    </submittedName>
</protein>
<sequence>MKKALLCRQGGQTLSCATIEDLPAFRVPESQQSWCILEFVCREVHGSSGDWVVHFTNHEELCDFREVLETMWASITEDKFPVSTISPDDKLHRRCTDSNKNLQEAWQDLLPVSV</sequence>
<gene>
    <name evidence="1" type="ORF">QAD02_013883</name>
</gene>
<name>A0ACC2P3T5_9HYME</name>
<dbReference type="Proteomes" id="UP001239111">
    <property type="component" value="Chromosome 2"/>
</dbReference>
<comment type="caution">
    <text evidence="1">The sequence shown here is derived from an EMBL/GenBank/DDBJ whole genome shotgun (WGS) entry which is preliminary data.</text>
</comment>
<dbReference type="EMBL" id="CM056742">
    <property type="protein sequence ID" value="KAJ8678096.1"/>
    <property type="molecule type" value="Genomic_DNA"/>
</dbReference>
<evidence type="ECO:0000313" key="2">
    <source>
        <dbReference type="Proteomes" id="UP001239111"/>
    </source>
</evidence>
<accession>A0ACC2P3T5</accession>
<keyword evidence="2" id="KW-1185">Reference proteome</keyword>